<keyword evidence="3" id="KW-1185">Reference proteome</keyword>
<feature type="region of interest" description="Disordered" evidence="1">
    <location>
        <begin position="45"/>
        <end position="64"/>
    </location>
</feature>
<evidence type="ECO:0000313" key="3">
    <source>
        <dbReference type="Proteomes" id="UP000235145"/>
    </source>
</evidence>
<evidence type="ECO:0000256" key="1">
    <source>
        <dbReference type="SAM" id="MobiDB-lite"/>
    </source>
</evidence>
<dbReference type="Proteomes" id="UP000235145">
    <property type="component" value="Unassembled WGS sequence"/>
</dbReference>
<protein>
    <submittedName>
        <fullName evidence="2">Uncharacterized protein</fullName>
    </submittedName>
</protein>
<comment type="caution">
    <text evidence="2">The sequence shown here is derived from an EMBL/GenBank/DDBJ whole genome shotgun (WGS) entry which is preliminary data.</text>
</comment>
<name>A0A9R1URV3_LACSA</name>
<accession>A0A9R1URV3</accession>
<reference evidence="2 3" key="1">
    <citation type="journal article" date="2017" name="Nat. Commun.">
        <title>Genome assembly with in vitro proximity ligation data and whole-genome triplication in lettuce.</title>
        <authorList>
            <person name="Reyes-Chin-Wo S."/>
            <person name="Wang Z."/>
            <person name="Yang X."/>
            <person name="Kozik A."/>
            <person name="Arikit S."/>
            <person name="Song C."/>
            <person name="Xia L."/>
            <person name="Froenicke L."/>
            <person name="Lavelle D.O."/>
            <person name="Truco M.J."/>
            <person name="Xia R."/>
            <person name="Zhu S."/>
            <person name="Xu C."/>
            <person name="Xu H."/>
            <person name="Xu X."/>
            <person name="Cox K."/>
            <person name="Korf I."/>
            <person name="Meyers B.C."/>
            <person name="Michelmore R.W."/>
        </authorList>
    </citation>
    <scope>NUCLEOTIDE SEQUENCE [LARGE SCALE GENOMIC DNA]</scope>
    <source>
        <strain evidence="3">cv. Salinas</strain>
        <tissue evidence="2">Seedlings</tissue>
    </source>
</reference>
<sequence>MNSSLKLGSGSTSTRQNYAGKQGDCFQFTLRLGVEFNGIDSPQSAERQISLQTTSAGQSQTRQYPDNVVRPSIGQSQMVELPNNPRGQAPTTSVDGLSNNSEYYARPYHKRSAVAPPSGAHWVQRQKMSHPTTTHHSMPIRFPTKPAASVTANLAHPSIPIYQSQSQTQQPVRALMNPSIPYTWIFCLVVLIKEGKEYAEFAHIL</sequence>
<gene>
    <name evidence="2" type="ORF">LSAT_V11C800449310</name>
</gene>
<dbReference type="AlphaFoldDB" id="A0A9R1URV3"/>
<feature type="region of interest" description="Disordered" evidence="1">
    <location>
        <begin position="78"/>
        <end position="100"/>
    </location>
</feature>
<proteinExistence type="predicted"/>
<evidence type="ECO:0000313" key="2">
    <source>
        <dbReference type="EMBL" id="KAJ0192575.1"/>
    </source>
</evidence>
<dbReference type="EMBL" id="NBSK02000008">
    <property type="protein sequence ID" value="KAJ0192575.1"/>
    <property type="molecule type" value="Genomic_DNA"/>
</dbReference>
<organism evidence="2 3">
    <name type="scientific">Lactuca sativa</name>
    <name type="common">Garden lettuce</name>
    <dbReference type="NCBI Taxonomy" id="4236"/>
    <lineage>
        <taxon>Eukaryota</taxon>
        <taxon>Viridiplantae</taxon>
        <taxon>Streptophyta</taxon>
        <taxon>Embryophyta</taxon>
        <taxon>Tracheophyta</taxon>
        <taxon>Spermatophyta</taxon>
        <taxon>Magnoliopsida</taxon>
        <taxon>eudicotyledons</taxon>
        <taxon>Gunneridae</taxon>
        <taxon>Pentapetalae</taxon>
        <taxon>asterids</taxon>
        <taxon>campanulids</taxon>
        <taxon>Asterales</taxon>
        <taxon>Asteraceae</taxon>
        <taxon>Cichorioideae</taxon>
        <taxon>Cichorieae</taxon>
        <taxon>Lactucinae</taxon>
        <taxon>Lactuca</taxon>
    </lineage>
</organism>
<feature type="compositionally biased region" description="Polar residues" evidence="1">
    <location>
        <begin position="85"/>
        <end position="100"/>
    </location>
</feature>